<dbReference type="SUPFAM" id="SSF55120">
    <property type="entry name" value="Pseudouridine synthase"/>
    <property type="match status" value="1"/>
</dbReference>
<organism evidence="6 7">
    <name type="scientific">Insolitispirillum peregrinum</name>
    <dbReference type="NCBI Taxonomy" id="80876"/>
    <lineage>
        <taxon>Bacteria</taxon>
        <taxon>Pseudomonadati</taxon>
        <taxon>Pseudomonadota</taxon>
        <taxon>Alphaproteobacteria</taxon>
        <taxon>Rhodospirillales</taxon>
        <taxon>Novispirillaceae</taxon>
        <taxon>Insolitispirillum</taxon>
    </lineage>
</organism>
<evidence type="ECO:0000259" key="5">
    <source>
        <dbReference type="Pfam" id="PF00849"/>
    </source>
</evidence>
<dbReference type="PROSITE" id="PS01149">
    <property type="entry name" value="PSI_RSU"/>
    <property type="match status" value="1"/>
</dbReference>
<evidence type="ECO:0000256" key="1">
    <source>
        <dbReference type="ARBA" id="ARBA00008348"/>
    </source>
</evidence>
<dbReference type="InterPro" id="IPR020094">
    <property type="entry name" value="TruA/RsuA/RluB/E/F_N"/>
</dbReference>
<dbReference type="InterPro" id="IPR000748">
    <property type="entry name" value="PsdUridine_synth_RsuA/RluB/E/F"/>
</dbReference>
<accession>A0A1N7Q6T8</accession>
<dbReference type="GO" id="GO:0009982">
    <property type="term" value="F:pseudouridine synthase activity"/>
    <property type="evidence" value="ECO:0007669"/>
    <property type="project" value="InterPro"/>
</dbReference>
<feature type="region of interest" description="Disordered" evidence="4">
    <location>
        <begin position="1"/>
        <end position="29"/>
    </location>
</feature>
<dbReference type="PANTHER" id="PTHR47683:SF2">
    <property type="entry name" value="RNA-BINDING S4 DOMAIN-CONTAINING PROTEIN"/>
    <property type="match status" value="1"/>
</dbReference>
<evidence type="ECO:0000313" key="7">
    <source>
        <dbReference type="Proteomes" id="UP000185678"/>
    </source>
</evidence>
<evidence type="ECO:0000256" key="3">
    <source>
        <dbReference type="RuleBase" id="RU003887"/>
    </source>
</evidence>
<evidence type="ECO:0000313" key="6">
    <source>
        <dbReference type="EMBL" id="SIT18565.1"/>
    </source>
</evidence>
<dbReference type="InterPro" id="IPR050343">
    <property type="entry name" value="RsuA_PseudoU_synthase"/>
</dbReference>
<keyword evidence="7" id="KW-1185">Reference proteome</keyword>
<dbReference type="NCBIfam" id="TIGR00093">
    <property type="entry name" value="pseudouridine synthase"/>
    <property type="match status" value="1"/>
</dbReference>
<keyword evidence="2 3" id="KW-0413">Isomerase</keyword>
<dbReference type="Proteomes" id="UP000185678">
    <property type="component" value="Unassembled WGS sequence"/>
</dbReference>
<dbReference type="InterPro" id="IPR020103">
    <property type="entry name" value="PsdUridine_synth_cat_dom_sf"/>
</dbReference>
<dbReference type="GO" id="GO:0006364">
    <property type="term" value="P:rRNA processing"/>
    <property type="evidence" value="ECO:0007669"/>
    <property type="project" value="UniProtKB-ARBA"/>
</dbReference>
<sequence>MKKPSPPHRPALRSTPAPARGPRKPPPLERRAIVLYKPYDVLSQFTAEDSGQRTLAEFGLPPDVSVAGRLDRDSEGLLFLTNDGPLIKRLLDPEHGHPRTYLAQVEGIPTPEALTTLQAGVDIRVGKDMYRTRPCQAELLAEDPDLPARTPPIRYRAAIPTRWLRLTLCEGKNRQVRKMTAAVGFPTLRLVRVQMADLSLDGLAPGEWRIVTPPVLKRTR</sequence>
<dbReference type="InterPro" id="IPR018496">
    <property type="entry name" value="PsdUridine_synth_RsuA/RluB_CS"/>
</dbReference>
<dbReference type="STRING" id="80876.SAMN05421779_11136"/>
<dbReference type="InterPro" id="IPR006145">
    <property type="entry name" value="PsdUridine_synth_RsuA/RluA"/>
</dbReference>
<dbReference type="Gene3D" id="3.30.70.1560">
    <property type="entry name" value="Alpha-L RNA-binding motif"/>
    <property type="match status" value="1"/>
</dbReference>
<dbReference type="AlphaFoldDB" id="A0A1N7Q6T8"/>
<dbReference type="GO" id="GO:0001522">
    <property type="term" value="P:pseudouridine synthesis"/>
    <property type="evidence" value="ECO:0007669"/>
    <property type="project" value="InterPro"/>
</dbReference>
<proteinExistence type="inferred from homology"/>
<dbReference type="OrthoDB" id="9807213at2"/>
<gene>
    <name evidence="6" type="ORF">SAMN05421779_11136</name>
</gene>
<evidence type="ECO:0000256" key="2">
    <source>
        <dbReference type="ARBA" id="ARBA00023235"/>
    </source>
</evidence>
<name>A0A1N7Q6T8_9PROT</name>
<dbReference type="PANTHER" id="PTHR47683">
    <property type="entry name" value="PSEUDOURIDINE SYNTHASE FAMILY PROTEIN-RELATED"/>
    <property type="match status" value="1"/>
</dbReference>
<dbReference type="RefSeq" id="WP_084195006.1">
    <property type="nucleotide sequence ID" value="NZ_FTOA01000011.1"/>
</dbReference>
<reference evidence="6 7" key="1">
    <citation type="submission" date="2017-01" db="EMBL/GenBank/DDBJ databases">
        <authorList>
            <person name="Mah S.A."/>
            <person name="Swanson W.J."/>
            <person name="Moy G.W."/>
            <person name="Vacquier V.D."/>
        </authorList>
    </citation>
    <scope>NUCLEOTIDE SEQUENCE [LARGE SCALE GENOMIC DNA]</scope>
    <source>
        <strain evidence="6 7">DSM 11589</strain>
    </source>
</reference>
<feature type="domain" description="Pseudouridine synthase RsuA/RluA-like" evidence="5">
    <location>
        <begin position="33"/>
        <end position="182"/>
    </location>
</feature>
<evidence type="ECO:0000256" key="4">
    <source>
        <dbReference type="SAM" id="MobiDB-lite"/>
    </source>
</evidence>
<dbReference type="GO" id="GO:0140098">
    <property type="term" value="F:catalytic activity, acting on RNA"/>
    <property type="evidence" value="ECO:0007669"/>
    <property type="project" value="UniProtKB-ARBA"/>
</dbReference>
<dbReference type="EMBL" id="FTOA01000011">
    <property type="protein sequence ID" value="SIT18565.1"/>
    <property type="molecule type" value="Genomic_DNA"/>
</dbReference>
<protein>
    <recommendedName>
        <fullName evidence="3">Pseudouridine synthase</fullName>
        <ecNumber evidence="3">5.4.99.-</ecNumber>
    </recommendedName>
</protein>
<comment type="similarity">
    <text evidence="1 3">Belongs to the pseudouridine synthase RsuA family.</text>
</comment>
<dbReference type="EC" id="5.4.99.-" evidence="3"/>
<dbReference type="GO" id="GO:0003723">
    <property type="term" value="F:RNA binding"/>
    <property type="evidence" value="ECO:0007669"/>
    <property type="project" value="InterPro"/>
</dbReference>
<dbReference type="Pfam" id="PF00849">
    <property type="entry name" value="PseudoU_synth_2"/>
    <property type="match status" value="1"/>
</dbReference>
<dbReference type="Gene3D" id="3.30.70.580">
    <property type="entry name" value="Pseudouridine synthase I, catalytic domain, N-terminal subdomain"/>
    <property type="match status" value="1"/>
</dbReference>
<dbReference type="InterPro" id="IPR042092">
    <property type="entry name" value="PsdUridine_s_RsuA/RluB/E/F_cat"/>
</dbReference>